<name>A0ABW1RHB5_9LACO</name>
<dbReference type="InterPro" id="IPR010360">
    <property type="entry name" value="DUF956"/>
</dbReference>
<gene>
    <name evidence="1" type="ORF">ACFQGP_11445</name>
</gene>
<proteinExistence type="predicted"/>
<dbReference type="Proteomes" id="UP001596289">
    <property type="component" value="Unassembled WGS sequence"/>
</dbReference>
<evidence type="ECO:0000313" key="1">
    <source>
        <dbReference type="EMBL" id="MFC6171178.1"/>
    </source>
</evidence>
<keyword evidence="2" id="KW-1185">Reference proteome</keyword>
<accession>A0ABW1RHB5</accession>
<protein>
    <submittedName>
        <fullName evidence="1">DUF956 family protein</fullName>
    </submittedName>
</protein>
<comment type="caution">
    <text evidence="1">The sequence shown here is derived from an EMBL/GenBank/DDBJ whole genome shotgun (WGS) entry which is preliminary data.</text>
</comment>
<evidence type="ECO:0000313" key="2">
    <source>
        <dbReference type="Proteomes" id="UP001596289"/>
    </source>
</evidence>
<organism evidence="1 2">
    <name type="scientific">Loigolactobacillus jiayinensis</name>
    <dbReference type="NCBI Taxonomy" id="2486016"/>
    <lineage>
        <taxon>Bacteria</taxon>
        <taxon>Bacillati</taxon>
        <taxon>Bacillota</taxon>
        <taxon>Bacilli</taxon>
        <taxon>Lactobacillales</taxon>
        <taxon>Lactobacillaceae</taxon>
        <taxon>Loigolactobacillus</taxon>
    </lineage>
</organism>
<reference evidence="2" key="1">
    <citation type="journal article" date="2019" name="Int. J. Syst. Evol. Microbiol.">
        <title>The Global Catalogue of Microorganisms (GCM) 10K type strain sequencing project: providing services to taxonomists for standard genome sequencing and annotation.</title>
        <authorList>
            <consortium name="The Broad Institute Genomics Platform"/>
            <consortium name="The Broad Institute Genome Sequencing Center for Infectious Disease"/>
            <person name="Wu L."/>
            <person name="Ma J."/>
        </authorList>
    </citation>
    <scope>NUCLEOTIDE SEQUENCE [LARGE SCALE GENOMIC DNA]</scope>
    <source>
        <strain evidence="2">CCM 8904</strain>
    </source>
</reference>
<dbReference type="EMBL" id="JBHSSL010000097">
    <property type="protein sequence ID" value="MFC6171178.1"/>
    <property type="molecule type" value="Genomic_DNA"/>
</dbReference>
<dbReference type="Pfam" id="PF06115">
    <property type="entry name" value="DUF956"/>
    <property type="match status" value="1"/>
</dbReference>
<sequence length="119" mass="13609">MVESINTQLEITVKATLMLGTQQYGKIQVGETGFEFINKQANRNSVQLPWADIKQVITEVSNNGKKIKRYTVQTTRNVRYIFISKDAKGVLRAMRDHIGPEKLIKAPNMKSIIKRIFTK</sequence>
<dbReference type="RefSeq" id="WP_125553902.1">
    <property type="nucleotide sequence ID" value="NZ_JBHSSL010000097.1"/>
</dbReference>